<keyword evidence="3" id="KW-1185">Reference proteome</keyword>
<protein>
    <submittedName>
        <fullName evidence="2">Uncharacterized protein</fullName>
    </submittedName>
</protein>
<accession>A0A9X0DBZ5</accession>
<feature type="region of interest" description="Disordered" evidence="1">
    <location>
        <begin position="1"/>
        <end position="23"/>
    </location>
</feature>
<reference evidence="2" key="1">
    <citation type="submission" date="2023-01" db="EMBL/GenBank/DDBJ databases">
        <title>Genome assembly of the deep-sea coral Lophelia pertusa.</title>
        <authorList>
            <person name="Herrera S."/>
            <person name="Cordes E."/>
        </authorList>
    </citation>
    <scope>NUCLEOTIDE SEQUENCE</scope>
    <source>
        <strain evidence="2">USNM1676648</strain>
        <tissue evidence="2">Polyp</tissue>
    </source>
</reference>
<evidence type="ECO:0000256" key="1">
    <source>
        <dbReference type="SAM" id="MobiDB-lite"/>
    </source>
</evidence>
<name>A0A9X0DBZ5_9CNID</name>
<dbReference type="EMBL" id="MU825398">
    <property type="protein sequence ID" value="KAJ7393178.1"/>
    <property type="molecule type" value="Genomic_DNA"/>
</dbReference>
<sequence>MSNEWDRSVSVPDQAKDSIPQQMARPATLGLDVSFLTRHTQDMDLLDSLYQNNDYLPSASLENTLANVDVGNSGLPSPYSFARSNGADSAGLVMVAESRCR</sequence>
<proteinExistence type="predicted"/>
<dbReference type="AlphaFoldDB" id="A0A9X0DBZ5"/>
<evidence type="ECO:0000313" key="2">
    <source>
        <dbReference type="EMBL" id="KAJ7393178.1"/>
    </source>
</evidence>
<gene>
    <name evidence="2" type="ORF">OS493_006144</name>
</gene>
<evidence type="ECO:0000313" key="3">
    <source>
        <dbReference type="Proteomes" id="UP001163046"/>
    </source>
</evidence>
<dbReference type="Proteomes" id="UP001163046">
    <property type="component" value="Unassembled WGS sequence"/>
</dbReference>
<comment type="caution">
    <text evidence="2">The sequence shown here is derived from an EMBL/GenBank/DDBJ whole genome shotgun (WGS) entry which is preliminary data.</text>
</comment>
<organism evidence="2 3">
    <name type="scientific">Desmophyllum pertusum</name>
    <dbReference type="NCBI Taxonomy" id="174260"/>
    <lineage>
        <taxon>Eukaryota</taxon>
        <taxon>Metazoa</taxon>
        <taxon>Cnidaria</taxon>
        <taxon>Anthozoa</taxon>
        <taxon>Hexacorallia</taxon>
        <taxon>Scleractinia</taxon>
        <taxon>Caryophylliina</taxon>
        <taxon>Caryophylliidae</taxon>
        <taxon>Desmophyllum</taxon>
    </lineage>
</organism>